<keyword evidence="8 10" id="KW-0520">NAD</keyword>
<organism evidence="12 13">
    <name type="scientific">Ruminiclostridium hungatei</name>
    <name type="common">Clostridium hungatei</name>
    <dbReference type="NCBI Taxonomy" id="48256"/>
    <lineage>
        <taxon>Bacteria</taxon>
        <taxon>Bacillati</taxon>
        <taxon>Bacillota</taxon>
        <taxon>Clostridia</taxon>
        <taxon>Eubacteriales</taxon>
        <taxon>Oscillospiraceae</taxon>
        <taxon>Ruminiclostridium</taxon>
    </lineage>
</organism>
<dbReference type="PANTHER" id="PTHR39321:SF3">
    <property type="entry name" value="PHOSPHOPANTETHEINE ADENYLYLTRANSFERASE"/>
    <property type="match status" value="1"/>
</dbReference>
<dbReference type="GO" id="GO:0005524">
    <property type="term" value="F:ATP binding"/>
    <property type="evidence" value="ECO:0007669"/>
    <property type="project" value="UniProtKB-KW"/>
</dbReference>
<dbReference type="InterPro" id="IPR004821">
    <property type="entry name" value="Cyt_trans-like"/>
</dbReference>
<keyword evidence="13" id="KW-1185">Reference proteome</keyword>
<dbReference type="InterPro" id="IPR005248">
    <property type="entry name" value="NadD/NMNAT"/>
</dbReference>
<dbReference type="PANTHER" id="PTHR39321">
    <property type="entry name" value="NICOTINATE-NUCLEOTIDE ADENYLYLTRANSFERASE-RELATED"/>
    <property type="match status" value="1"/>
</dbReference>
<dbReference type="GO" id="GO:0004515">
    <property type="term" value="F:nicotinate-nucleotide adenylyltransferase activity"/>
    <property type="evidence" value="ECO:0007669"/>
    <property type="project" value="UniProtKB-UniRule"/>
</dbReference>
<dbReference type="UniPathway" id="UPA00253">
    <property type="reaction ID" value="UER00332"/>
</dbReference>
<keyword evidence="7 10" id="KW-0067">ATP-binding</keyword>
<evidence type="ECO:0000256" key="9">
    <source>
        <dbReference type="ARBA" id="ARBA00048721"/>
    </source>
</evidence>
<evidence type="ECO:0000259" key="11">
    <source>
        <dbReference type="Pfam" id="PF01467"/>
    </source>
</evidence>
<dbReference type="GO" id="GO:0009435">
    <property type="term" value="P:NAD+ biosynthetic process"/>
    <property type="evidence" value="ECO:0007669"/>
    <property type="project" value="UniProtKB-UniRule"/>
</dbReference>
<protein>
    <recommendedName>
        <fullName evidence="10">Probable nicotinate-nucleotide adenylyltransferase</fullName>
        <ecNumber evidence="10">2.7.7.18</ecNumber>
    </recommendedName>
    <alternativeName>
        <fullName evidence="10">Deamido-NAD(+) diphosphorylase</fullName>
    </alternativeName>
    <alternativeName>
        <fullName evidence="10">Deamido-NAD(+) pyrophosphorylase</fullName>
    </alternativeName>
    <alternativeName>
        <fullName evidence="10">Nicotinate mononucleotide adenylyltransferase</fullName>
        <shortName evidence="10">NaMN adenylyltransferase</shortName>
    </alternativeName>
</protein>
<keyword evidence="6 10" id="KW-0547">Nucleotide-binding</keyword>
<dbReference type="EMBL" id="MZGX01000024">
    <property type="protein sequence ID" value="OPX42831.1"/>
    <property type="molecule type" value="Genomic_DNA"/>
</dbReference>
<gene>
    <name evidence="10 12" type="primary">nadD</name>
    <name evidence="12" type="ORF">CLHUN_33150</name>
</gene>
<evidence type="ECO:0000256" key="1">
    <source>
        <dbReference type="ARBA" id="ARBA00002324"/>
    </source>
</evidence>
<evidence type="ECO:0000256" key="4">
    <source>
        <dbReference type="ARBA" id="ARBA00022679"/>
    </source>
</evidence>
<evidence type="ECO:0000256" key="3">
    <source>
        <dbReference type="ARBA" id="ARBA00022642"/>
    </source>
</evidence>
<reference evidence="12 13" key="1">
    <citation type="submission" date="2017-03" db="EMBL/GenBank/DDBJ databases">
        <title>Genome sequence of Clostridium hungatei DSM 14427.</title>
        <authorList>
            <person name="Poehlein A."/>
            <person name="Daniel R."/>
        </authorList>
    </citation>
    <scope>NUCLEOTIDE SEQUENCE [LARGE SCALE GENOMIC DNA]</scope>
    <source>
        <strain evidence="12 13">DSM 14427</strain>
    </source>
</reference>
<dbReference type="NCBIfam" id="TIGR00125">
    <property type="entry name" value="cyt_tran_rel"/>
    <property type="match status" value="1"/>
</dbReference>
<sequence length="210" mass="23535">MGVTGLKIGICGGTFDPVHTAHLAVAELVKSEYGLDKVLFIPSGMPPHKDLQNVTGPVHRLKMVQCAVSSNPGFEAVSLEIERSGYTYTVDTLKELHGIYPEGTEFSYIIGADVVMDLLTWRNAREVFALTGFIAVMRPGFSDEAFNSRLADLKENYRVNISCMEIPLLDISSTYIRERVKAGKSVKYLVDQKVEEYIEENHLYKKEDRL</sequence>
<keyword evidence="3 10" id="KW-0662">Pyridine nucleotide biosynthesis</keyword>
<evidence type="ECO:0000313" key="12">
    <source>
        <dbReference type="EMBL" id="OPX42831.1"/>
    </source>
</evidence>
<comment type="similarity">
    <text evidence="10">Belongs to the NadD family.</text>
</comment>
<dbReference type="InterPro" id="IPR014729">
    <property type="entry name" value="Rossmann-like_a/b/a_fold"/>
</dbReference>
<dbReference type="STRING" id="48256.CLHUN_33150"/>
<evidence type="ECO:0000256" key="2">
    <source>
        <dbReference type="ARBA" id="ARBA00005019"/>
    </source>
</evidence>
<keyword evidence="4 10" id="KW-0808">Transferase</keyword>
<dbReference type="SUPFAM" id="SSF52374">
    <property type="entry name" value="Nucleotidylyl transferase"/>
    <property type="match status" value="1"/>
</dbReference>
<dbReference type="EC" id="2.7.7.18" evidence="10"/>
<dbReference type="AlphaFoldDB" id="A0A1V4SHW4"/>
<evidence type="ECO:0000256" key="6">
    <source>
        <dbReference type="ARBA" id="ARBA00022741"/>
    </source>
</evidence>
<comment type="catalytic activity">
    <reaction evidence="9 10">
        <text>nicotinate beta-D-ribonucleotide + ATP + H(+) = deamido-NAD(+) + diphosphate</text>
        <dbReference type="Rhea" id="RHEA:22860"/>
        <dbReference type="ChEBI" id="CHEBI:15378"/>
        <dbReference type="ChEBI" id="CHEBI:30616"/>
        <dbReference type="ChEBI" id="CHEBI:33019"/>
        <dbReference type="ChEBI" id="CHEBI:57502"/>
        <dbReference type="ChEBI" id="CHEBI:58437"/>
        <dbReference type="EC" id="2.7.7.18"/>
    </reaction>
</comment>
<dbReference type="CDD" id="cd02165">
    <property type="entry name" value="NMNAT"/>
    <property type="match status" value="1"/>
</dbReference>
<dbReference type="NCBIfam" id="TIGR00482">
    <property type="entry name" value="nicotinate (nicotinamide) nucleotide adenylyltransferase"/>
    <property type="match status" value="1"/>
</dbReference>
<feature type="domain" description="Cytidyltransferase-like" evidence="11">
    <location>
        <begin position="10"/>
        <end position="179"/>
    </location>
</feature>
<evidence type="ECO:0000313" key="13">
    <source>
        <dbReference type="Proteomes" id="UP000191554"/>
    </source>
</evidence>
<comment type="pathway">
    <text evidence="2 10">Cofactor biosynthesis; NAD(+) biosynthesis; deamido-NAD(+) from nicotinate D-ribonucleotide: step 1/1.</text>
</comment>
<name>A0A1V4SHW4_RUMHU</name>
<evidence type="ECO:0000256" key="7">
    <source>
        <dbReference type="ARBA" id="ARBA00022840"/>
    </source>
</evidence>
<comment type="function">
    <text evidence="1 10">Catalyzes the reversible adenylation of nicotinate mononucleotide (NaMN) to nicotinic acid adenine dinucleotide (NaAD).</text>
</comment>
<dbReference type="Proteomes" id="UP000191554">
    <property type="component" value="Unassembled WGS sequence"/>
</dbReference>
<comment type="caution">
    <text evidence="12">The sequence shown here is derived from an EMBL/GenBank/DDBJ whole genome shotgun (WGS) entry which is preliminary data.</text>
</comment>
<dbReference type="HAMAP" id="MF_00244">
    <property type="entry name" value="NaMN_adenylyltr"/>
    <property type="match status" value="1"/>
</dbReference>
<dbReference type="Pfam" id="PF01467">
    <property type="entry name" value="CTP_transf_like"/>
    <property type="match status" value="1"/>
</dbReference>
<dbReference type="OrthoDB" id="5295945at2"/>
<evidence type="ECO:0000256" key="5">
    <source>
        <dbReference type="ARBA" id="ARBA00022695"/>
    </source>
</evidence>
<proteinExistence type="inferred from homology"/>
<dbReference type="RefSeq" id="WP_080065752.1">
    <property type="nucleotide sequence ID" value="NZ_MZGX01000024.1"/>
</dbReference>
<evidence type="ECO:0000256" key="10">
    <source>
        <dbReference type="HAMAP-Rule" id="MF_00244"/>
    </source>
</evidence>
<dbReference type="NCBIfam" id="NF000840">
    <property type="entry name" value="PRK00071.1-3"/>
    <property type="match status" value="1"/>
</dbReference>
<keyword evidence="5 10" id="KW-0548">Nucleotidyltransferase</keyword>
<evidence type="ECO:0000256" key="8">
    <source>
        <dbReference type="ARBA" id="ARBA00023027"/>
    </source>
</evidence>
<dbReference type="Gene3D" id="3.40.50.620">
    <property type="entry name" value="HUPs"/>
    <property type="match status" value="1"/>
</dbReference>
<accession>A0A1V4SHW4</accession>